<dbReference type="GO" id="GO:0005886">
    <property type="term" value="C:plasma membrane"/>
    <property type="evidence" value="ECO:0007669"/>
    <property type="project" value="UniProtKB-SubCell"/>
</dbReference>
<feature type="transmembrane region" description="Helical" evidence="7">
    <location>
        <begin position="20"/>
        <end position="41"/>
    </location>
</feature>
<name>A0A1C6SXY0_9ACTN</name>
<feature type="domain" description="Major facilitator superfamily (MFS) profile" evidence="8">
    <location>
        <begin position="18"/>
        <end position="466"/>
    </location>
</feature>
<dbReference type="EMBL" id="FMHT01000003">
    <property type="protein sequence ID" value="SCL34454.1"/>
    <property type="molecule type" value="Genomic_DNA"/>
</dbReference>
<reference evidence="9 10" key="1">
    <citation type="submission" date="2016-06" db="EMBL/GenBank/DDBJ databases">
        <authorList>
            <person name="Kjaerup R.B."/>
            <person name="Dalgaard T.S."/>
            <person name="Juul-Madsen H.R."/>
        </authorList>
    </citation>
    <scope>NUCLEOTIDE SEQUENCE [LARGE SCALE GENOMIC DNA]</scope>
    <source>
        <strain evidence="9 10">DSM 43818</strain>
    </source>
</reference>
<feature type="transmembrane region" description="Helical" evidence="7">
    <location>
        <begin position="309"/>
        <end position="327"/>
    </location>
</feature>
<dbReference type="Gene3D" id="1.20.1250.20">
    <property type="entry name" value="MFS general substrate transporter like domains"/>
    <property type="match status" value="1"/>
</dbReference>
<evidence type="ECO:0000256" key="4">
    <source>
        <dbReference type="ARBA" id="ARBA00022692"/>
    </source>
</evidence>
<keyword evidence="6 7" id="KW-0472">Membrane</keyword>
<protein>
    <submittedName>
        <fullName evidence="9">Drug resistance transporter, EmrB/QacA subfamily</fullName>
    </submittedName>
</protein>
<keyword evidence="10" id="KW-1185">Reference proteome</keyword>
<dbReference type="Pfam" id="PF07690">
    <property type="entry name" value="MFS_1"/>
    <property type="match status" value="1"/>
</dbReference>
<evidence type="ECO:0000256" key="7">
    <source>
        <dbReference type="SAM" id="Phobius"/>
    </source>
</evidence>
<dbReference type="CDD" id="cd17321">
    <property type="entry name" value="MFS_MMR_MDR_like"/>
    <property type="match status" value="1"/>
</dbReference>
<feature type="transmembrane region" description="Helical" evidence="7">
    <location>
        <begin position="53"/>
        <end position="72"/>
    </location>
</feature>
<feature type="transmembrane region" description="Helical" evidence="7">
    <location>
        <begin position="274"/>
        <end position="297"/>
    </location>
</feature>
<feature type="transmembrane region" description="Helical" evidence="7">
    <location>
        <begin position="109"/>
        <end position="131"/>
    </location>
</feature>
<keyword evidence="5 7" id="KW-1133">Transmembrane helix</keyword>
<organism evidence="9 10">
    <name type="scientific">Micromonospora nigra</name>
    <dbReference type="NCBI Taxonomy" id="145857"/>
    <lineage>
        <taxon>Bacteria</taxon>
        <taxon>Bacillati</taxon>
        <taxon>Actinomycetota</taxon>
        <taxon>Actinomycetes</taxon>
        <taxon>Micromonosporales</taxon>
        <taxon>Micromonosporaceae</taxon>
        <taxon>Micromonospora</taxon>
    </lineage>
</organism>
<dbReference type="OrthoDB" id="3218494at2"/>
<dbReference type="RefSeq" id="WP_091087877.1">
    <property type="nucleotide sequence ID" value="NZ_FMHT01000003.1"/>
</dbReference>
<dbReference type="Gene3D" id="1.20.1720.10">
    <property type="entry name" value="Multidrug resistance protein D"/>
    <property type="match status" value="1"/>
</dbReference>
<feature type="transmembrane region" description="Helical" evidence="7">
    <location>
        <begin position="143"/>
        <end position="161"/>
    </location>
</feature>
<evidence type="ECO:0000256" key="1">
    <source>
        <dbReference type="ARBA" id="ARBA00004651"/>
    </source>
</evidence>
<feature type="transmembrane region" description="Helical" evidence="7">
    <location>
        <begin position="237"/>
        <end position="254"/>
    </location>
</feature>
<dbReference type="InterPro" id="IPR036259">
    <property type="entry name" value="MFS_trans_sf"/>
</dbReference>
<dbReference type="PANTHER" id="PTHR42718:SF46">
    <property type="entry name" value="BLR6921 PROTEIN"/>
    <property type="match status" value="1"/>
</dbReference>
<dbReference type="InterPro" id="IPR020846">
    <property type="entry name" value="MFS_dom"/>
</dbReference>
<accession>A0A1C6SXY0</accession>
<feature type="transmembrane region" description="Helical" evidence="7">
    <location>
        <begin position="403"/>
        <end position="427"/>
    </location>
</feature>
<dbReference type="PROSITE" id="PS50850">
    <property type="entry name" value="MFS"/>
    <property type="match status" value="1"/>
</dbReference>
<dbReference type="InterPro" id="IPR005829">
    <property type="entry name" value="Sugar_transporter_CS"/>
</dbReference>
<dbReference type="PROSITE" id="PS00216">
    <property type="entry name" value="SUGAR_TRANSPORT_1"/>
    <property type="match status" value="1"/>
</dbReference>
<feature type="transmembrane region" description="Helical" evidence="7">
    <location>
        <begin position="439"/>
        <end position="462"/>
    </location>
</feature>
<evidence type="ECO:0000313" key="9">
    <source>
        <dbReference type="EMBL" id="SCL34454.1"/>
    </source>
</evidence>
<keyword evidence="3" id="KW-1003">Cell membrane</keyword>
<feature type="transmembrane region" description="Helical" evidence="7">
    <location>
        <begin position="205"/>
        <end position="225"/>
    </location>
</feature>
<dbReference type="SUPFAM" id="SSF103473">
    <property type="entry name" value="MFS general substrate transporter"/>
    <property type="match status" value="1"/>
</dbReference>
<dbReference type="GO" id="GO:0022857">
    <property type="term" value="F:transmembrane transporter activity"/>
    <property type="evidence" value="ECO:0007669"/>
    <property type="project" value="InterPro"/>
</dbReference>
<comment type="subcellular location">
    <subcellularLocation>
        <location evidence="1">Cell membrane</location>
        <topology evidence="1">Multi-pass membrane protein</topology>
    </subcellularLocation>
</comment>
<evidence type="ECO:0000256" key="3">
    <source>
        <dbReference type="ARBA" id="ARBA00022475"/>
    </source>
</evidence>
<sequence length="481" mass="49712">MDLRQGTVPQLDPRRWKALVLLCIANFLVILDAQAVILALPSISRELGMSAASAQWVLSANLLTFGGLLLLGGRVADLLGRRRTFMIGTALYLVVSLLSGLAWNTEVLLAARALHGVAAALVAPTALSILTTTFPEGRERNKALAGWAGIAGIGATIGLLIGGTLTESLGWQWVFYINVPLTLLMLALSPVLLAESRADGMRRVYDVAGAVTSTAALVLLVYAVVEAPAVGWTSVRTVGLFLAAVVLTVIFVVIESRSAAPLVPLRIFRNNALVGGNLVTVAIGMVAFGMSVSISLYAQQVLGYSPLEFGLRQAIMPIMAFVGAYVAQALVTRRGFRPVTIVSVLFLAVGSLLLTRVSPDGQYVRDVAGALFVFGLGLGAGTVATSAAALSRVEPADAGLASGFNTAAFQIGGAVGVAIVSTVIAARTTGPDPAAMTDALRAGFLTCAVLALLGLVLAVALLRRSGGTSAAAPSPQREMIG</sequence>
<evidence type="ECO:0000256" key="5">
    <source>
        <dbReference type="ARBA" id="ARBA00022989"/>
    </source>
</evidence>
<feature type="transmembrane region" description="Helical" evidence="7">
    <location>
        <begin position="84"/>
        <end position="103"/>
    </location>
</feature>
<evidence type="ECO:0000256" key="2">
    <source>
        <dbReference type="ARBA" id="ARBA00022448"/>
    </source>
</evidence>
<feature type="transmembrane region" description="Helical" evidence="7">
    <location>
        <begin position="173"/>
        <end position="193"/>
    </location>
</feature>
<proteinExistence type="predicted"/>
<dbReference type="STRING" id="145857.GA0070616_4973"/>
<dbReference type="InterPro" id="IPR011701">
    <property type="entry name" value="MFS"/>
</dbReference>
<keyword evidence="2" id="KW-0813">Transport</keyword>
<evidence type="ECO:0000256" key="6">
    <source>
        <dbReference type="ARBA" id="ARBA00023136"/>
    </source>
</evidence>
<feature type="transmembrane region" description="Helical" evidence="7">
    <location>
        <begin position="339"/>
        <end position="357"/>
    </location>
</feature>
<gene>
    <name evidence="9" type="ORF">GA0070616_4973</name>
</gene>
<dbReference type="PANTHER" id="PTHR42718">
    <property type="entry name" value="MAJOR FACILITATOR SUPERFAMILY MULTIDRUG TRANSPORTER MFSC"/>
    <property type="match status" value="1"/>
</dbReference>
<evidence type="ECO:0000259" key="8">
    <source>
        <dbReference type="PROSITE" id="PS50850"/>
    </source>
</evidence>
<feature type="transmembrane region" description="Helical" evidence="7">
    <location>
        <begin position="369"/>
        <end position="391"/>
    </location>
</feature>
<dbReference type="Proteomes" id="UP000199699">
    <property type="component" value="Unassembled WGS sequence"/>
</dbReference>
<evidence type="ECO:0000313" key="10">
    <source>
        <dbReference type="Proteomes" id="UP000199699"/>
    </source>
</evidence>
<keyword evidence="4 7" id="KW-0812">Transmembrane</keyword>
<dbReference type="AlphaFoldDB" id="A0A1C6SXY0"/>